<proteinExistence type="predicted"/>
<dbReference type="InterPro" id="IPR032710">
    <property type="entry name" value="NTF2-like_dom_sf"/>
</dbReference>
<name>A0ABS9KN55_9BACT</name>
<organism evidence="2 3">
    <name type="scientific">Terrimonas ginsenosidimutans</name>
    <dbReference type="NCBI Taxonomy" id="2908004"/>
    <lineage>
        <taxon>Bacteria</taxon>
        <taxon>Pseudomonadati</taxon>
        <taxon>Bacteroidota</taxon>
        <taxon>Chitinophagia</taxon>
        <taxon>Chitinophagales</taxon>
        <taxon>Chitinophagaceae</taxon>
        <taxon>Terrimonas</taxon>
    </lineage>
</organism>
<reference evidence="2" key="1">
    <citation type="submission" date="2022-01" db="EMBL/GenBank/DDBJ databases">
        <authorList>
            <person name="Jo J.-H."/>
            <person name="Im W.-T."/>
        </authorList>
    </citation>
    <scope>NUCLEOTIDE SEQUENCE</scope>
    <source>
        <strain evidence="2">NA20</strain>
    </source>
</reference>
<feature type="domain" description="DUF4440" evidence="1">
    <location>
        <begin position="3"/>
        <end position="97"/>
    </location>
</feature>
<evidence type="ECO:0000313" key="3">
    <source>
        <dbReference type="Proteomes" id="UP001165367"/>
    </source>
</evidence>
<protein>
    <recommendedName>
        <fullName evidence="1">DUF4440 domain-containing protein</fullName>
    </recommendedName>
</protein>
<dbReference type="RefSeq" id="WP_237869388.1">
    <property type="nucleotide sequence ID" value="NZ_JAKLTR010000003.1"/>
</dbReference>
<sequence length="110" mass="11845">MELIAKGDSVGVANSYTTDARLMFAGPAVTGRAGIQTVFSGIINSGVTKIDLKTNDIFGNADLLAEDGIVTVYVKDQAVAEEKYIILWKKEDGKWKILRDIANSNTAPPK</sequence>
<dbReference type="Proteomes" id="UP001165367">
    <property type="component" value="Unassembled WGS sequence"/>
</dbReference>
<keyword evidence="3" id="KW-1185">Reference proteome</keyword>
<dbReference type="SUPFAM" id="SSF54427">
    <property type="entry name" value="NTF2-like"/>
    <property type="match status" value="1"/>
</dbReference>
<evidence type="ECO:0000313" key="2">
    <source>
        <dbReference type="EMBL" id="MCG2613719.1"/>
    </source>
</evidence>
<dbReference type="Pfam" id="PF14534">
    <property type="entry name" value="DUF4440"/>
    <property type="match status" value="1"/>
</dbReference>
<dbReference type="InterPro" id="IPR027843">
    <property type="entry name" value="DUF4440"/>
</dbReference>
<accession>A0ABS9KN55</accession>
<comment type="caution">
    <text evidence="2">The sequence shown here is derived from an EMBL/GenBank/DDBJ whole genome shotgun (WGS) entry which is preliminary data.</text>
</comment>
<gene>
    <name evidence="2" type="ORF">LZZ85_05485</name>
</gene>
<evidence type="ECO:0000259" key="1">
    <source>
        <dbReference type="Pfam" id="PF14534"/>
    </source>
</evidence>
<dbReference type="EMBL" id="JAKLTR010000003">
    <property type="protein sequence ID" value="MCG2613719.1"/>
    <property type="molecule type" value="Genomic_DNA"/>
</dbReference>
<dbReference type="Gene3D" id="3.10.450.50">
    <property type="match status" value="1"/>
</dbReference>